<organism evidence="2 3">
    <name type="scientific">Pristionchus fissidentatus</name>
    <dbReference type="NCBI Taxonomy" id="1538716"/>
    <lineage>
        <taxon>Eukaryota</taxon>
        <taxon>Metazoa</taxon>
        <taxon>Ecdysozoa</taxon>
        <taxon>Nematoda</taxon>
        <taxon>Chromadorea</taxon>
        <taxon>Rhabditida</taxon>
        <taxon>Rhabditina</taxon>
        <taxon>Diplogasteromorpha</taxon>
        <taxon>Diplogasteroidea</taxon>
        <taxon>Neodiplogasteridae</taxon>
        <taxon>Pristionchus</taxon>
    </lineage>
</organism>
<feature type="compositionally biased region" description="Low complexity" evidence="1">
    <location>
        <begin position="70"/>
        <end position="106"/>
    </location>
</feature>
<evidence type="ECO:0000256" key="1">
    <source>
        <dbReference type="SAM" id="MobiDB-lite"/>
    </source>
</evidence>
<protein>
    <submittedName>
        <fullName evidence="2">Uncharacterized protein</fullName>
    </submittedName>
</protein>
<dbReference type="PANTHER" id="PTHR10068:SF14">
    <property type="entry name" value="CELL WALL ADHESIN EAP1"/>
    <property type="match status" value="1"/>
</dbReference>
<name>A0AAV5W9R7_9BILA</name>
<feature type="compositionally biased region" description="Basic and acidic residues" evidence="1">
    <location>
        <begin position="161"/>
        <end position="189"/>
    </location>
</feature>
<feature type="region of interest" description="Disordered" evidence="1">
    <location>
        <begin position="1"/>
        <end position="110"/>
    </location>
</feature>
<evidence type="ECO:0000313" key="3">
    <source>
        <dbReference type="Proteomes" id="UP001432322"/>
    </source>
</evidence>
<comment type="caution">
    <text evidence="2">The sequence shown here is derived from an EMBL/GenBank/DDBJ whole genome shotgun (WGS) entry which is preliminary data.</text>
</comment>
<feature type="compositionally biased region" description="Low complexity" evidence="1">
    <location>
        <begin position="45"/>
        <end position="62"/>
    </location>
</feature>
<dbReference type="EMBL" id="BTSY01000005">
    <property type="protein sequence ID" value="GMT27400.1"/>
    <property type="molecule type" value="Genomic_DNA"/>
</dbReference>
<keyword evidence="3" id="KW-1185">Reference proteome</keyword>
<feature type="compositionally biased region" description="Low complexity" evidence="1">
    <location>
        <begin position="1"/>
        <end position="14"/>
    </location>
</feature>
<feature type="region of interest" description="Disordered" evidence="1">
    <location>
        <begin position="139"/>
        <end position="189"/>
    </location>
</feature>
<dbReference type="AlphaFoldDB" id="A0AAV5W9R7"/>
<accession>A0AAV5W9R7</accession>
<dbReference type="Proteomes" id="UP001432322">
    <property type="component" value="Unassembled WGS sequence"/>
</dbReference>
<reference evidence="2" key="1">
    <citation type="submission" date="2023-10" db="EMBL/GenBank/DDBJ databases">
        <title>Genome assembly of Pristionchus species.</title>
        <authorList>
            <person name="Yoshida K."/>
            <person name="Sommer R.J."/>
        </authorList>
    </citation>
    <scope>NUCLEOTIDE SEQUENCE</scope>
    <source>
        <strain evidence="2">RS5133</strain>
    </source>
</reference>
<sequence>MTSPGLPSRPGRPSLPEKPFSPCAPGSPLGDGGAGAPAAPRRPRGPFGPAAPGGPRSPGGPSAHERSQRGRGSPSPSLPSIPGRPGSPSAPSSALRPGAPGAPGAPTQQDDACRFSLRSVAVICSLRLHKPAKMAWTSPSRMTEVRTRSRGTMAAEQMRAAMERERATRRDSNQSSRRDEERSIGNPERSTREREMIHFLFNIALAWISSSVDSALVLQACCGANATGCTQYTRIEDMDTVRDRKMGARFAELCCGDQALAYDQTCCEGTVHNVANGNCCGRAVYARDDRSLICCNRTLTRAAFDSGRTQICCGQKARSAFVQKLFLWHL</sequence>
<gene>
    <name evidence="2" type="ORF">PFISCL1PPCAC_18697</name>
</gene>
<evidence type="ECO:0000313" key="2">
    <source>
        <dbReference type="EMBL" id="GMT27400.1"/>
    </source>
</evidence>
<proteinExistence type="predicted"/>
<dbReference type="PANTHER" id="PTHR10068">
    <property type="entry name" value="BONE MARROW PROTEOGLYCAN"/>
    <property type="match status" value="1"/>
</dbReference>